<dbReference type="Gene3D" id="3.40.50.300">
    <property type="entry name" value="P-loop containing nucleotide triphosphate hydrolases"/>
    <property type="match status" value="1"/>
</dbReference>
<name>A0A3M3MXV1_9PSED</name>
<accession>A0A3M3MXV1</accession>
<dbReference type="InterPro" id="IPR027417">
    <property type="entry name" value="P-loop_NTPase"/>
</dbReference>
<comment type="caution">
    <text evidence="5">The sequence shown here is derived from an EMBL/GenBank/DDBJ whole genome shotgun (WGS) entry which is preliminary data.</text>
</comment>
<reference evidence="5 6" key="1">
    <citation type="submission" date="2018-08" db="EMBL/GenBank/DDBJ databases">
        <title>Recombination of ecologically and evolutionarily significant loci maintains genetic cohesion in the Pseudomonas syringae species complex.</title>
        <authorList>
            <person name="Dillon M."/>
            <person name="Thakur S."/>
            <person name="Almeida R.N.D."/>
            <person name="Weir B.S."/>
            <person name="Guttman D.S."/>
        </authorList>
    </citation>
    <scope>NUCLEOTIDE SEQUENCE [LARGE SCALE GENOMIC DNA]</scope>
    <source>
        <strain evidence="5 6">1089_5</strain>
    </source>
</reference>
<evidence type="ECO:0000313" key="5">
    <source>
        <dbReference type="EMBL" id="RMN92820.1"/>
    </source>
</evidence>
<protein>
    <submittedName>
        <fullName evidence="5">Non-specific serine/threonine protein kinase</fullName>
    </submittedName>
</protein>
<dbReference type="SUPFAM" id="SSF52540">
    <property type="entry name" value="P-loop containing nucleoside triphosphate hydrolases"/>
    <property type="match status" value="2"/>
</dbReference>
<dbReference type="InterPro" id="IPR001650">
    <property type="entry name" value="Helicase_C-like"/>
</dbReference>
<dbReference type="InterPro" id="IPR038718">
    <property type="entry name" value="SNF2-like_sf"/>
</dbReference>
<dbReference type="EMBL" id="RBPL01000106">
    <property type="protein sequence ID" value="RMN92820.1"/>
    <property type="molecule type" value="Genomic_DNA"/>
</dbReference>
<keyword evidence="5" id="KW-0723">Serine/threonine-protein kinase</keyword>
<dbReference type="GO" id="GO:0016787">
    <property type="term" value="F:hydrolase activity"/>
    <property type="evidence" value="ECO:0007669"/>
    <property type="project" value="UniProtKB-KW"/>
</dbReference>
<dbReference type="Pfam" id="PF00176">
    <property type="entry name" value="SNF2-rel_dom"/>
    <property type="match status" value="1"/>
</dbReference>
<dbReference type="InterPro" id="IPR000330">
    <property type="entry name" value="SNF2_N"/>
</dbReference>
<evidence type="ECO:0000256" key="2">
    <source>
        <dbReference type="ARBA" id="ARBA00022806"/>
    </source>
</evidence>
<keyword evidence="2" id="KW-0347">Helicase</keyword>
<keyword evidence="1" id="KW-0378">Hydrolase</keyword>
<dbReference type="GO" id="GO:0005524">
    <property type="term" value="F:ATP binding"/>
    <property type="evidence" value="ECO:0007669"/>
    <property type="project" value="InterPro"/>
</dbReference>
<keyword evidence="5" id="KW-0808">Transferase</keyword>
<dbReference type="GO" id="GO:0004386">
    <property type="term" value="F:helicase activity"/>
    <property type="evidence" value="ECO:0007669"/>
    <property type="project" value="UniProtKB-KW"/>
</dbReference>
<dbReference type="Proteomes" id="UP000278062">
    <property type="component" value="Unassembled WGS sequence"/>
</dbReference>
<evidence type="ECO:0000259" key="4">
    <source>
        <dbReference type="PROSITE" id="PS51194"/>
    </source>
</evidence>
<dbReference type="PROSITE" id="PS51194">
    <property type="entry name" value="HELICASE_CTER"/>
    <property type="match status" value="1"/>
</dbReference>
<dbReference type="PANTHER" id="PTHR10799">
    <property type="entry name" value="SNF2/RAD54 HELICASE FAMILY"/>
    <property type="match status" value="1"/>
</dbReference>
<feature type="domain" description="Helicase C-terminal" evidence="4">
    <location>
        <begin position="439"/>
        <end position="596"/>
    </location>
</feature>
<dbReference type="InterPro" id="IPR014001">
    <property type="entry name" value="Helicase_ATP-bd"/>
</dbReference>
<evidence type="ECO:0000259" key="3">
    <source>
        <dbReference type="PROSITE" id="PS51192"/>
    </source>
</evidence>
<dbReference type="PROSITE" id="PS51192">
    <property type="entry name" value="HELICASE_ATP_BIND_1"/>
    <property type="match status" value="1"/>
</dbReference>
<dbReference type="Gene3D" id="3.40.50.10810">
    <property type="entry name" value="Tandem AAA-ATPase domain"/>
    <property type="match status" value="1"/>
</dbReference>
<evidence type="ECO:0000256" key="1">
    <source>
        <dbReference type="ARBA" id="ARBA00022801"/>
    </source>
</evidence>
<dbReference type="SMART" id="SM00487">
    <property type="entry name" value="DEXDc"/>
    <property type="match status" value="1"/>
</dbReference>
<dbReference type="AlphaFoldDB" id="A0A3M3MXV1"/>
<dbReference type="RefSeq" id="WP_074843194.1">
    <property type="nucleotide sequence ID" value="NZ_RBPB01000065.1"/>
</dbReference>
<dbReference type="SMART" id="SM00490">
    <property type="entry name" value="HELICc"/>
    <property type="match status" value="1"/>
</dbReference>
<keyword evidence="2" id="KW-0067">ATP-binding</keyword>
<dbReference type="GO" id="GO:0004674">
    <property type="term" value="F:protein serine/threonine kinase activity"/>
    <property type="evidence" value="ECO:0007669"/>
    <property type="project" value="UniProtKB-KW"/>
</dbReference>
<dbReference type="CDD" id="cd18793">
    <property type="entry name" value="SF2_C_SNF"/>
    <property type="match status" value="1"/>
</dbReference>
<keyword evidence="5" id="KW-0418">Kinase</keyword>
<keyword evidence="2" id="KW-0547">Nucleotide-binding</keyword>
<gene>
    <name evidence="5" type="ORF">ALQ49_00847</name>
</gene>
<feature type="domain" description="Helicase ATP-binding" evidence="3">
    <location>
        <begin position="158"/>
        <end position="316"/>
    </location>
</feature>
<organism evidence="5 6">
    <name type="scientific">Pseudomonas syringae pv. apii</name>
    <dbReference type="NCBI Taxonomy" id="81036"/>
    <lineage>
        <taxon>Bacteria</taxon>
        <taxon>Pseudomonadati</taxon>
        <taxon>Pseudomonadota</taxon>
        <taxon>Gammaproteobacteria</taxon>
        <taxon>Pseudomonadales</taxon>
        <taxon>Pseudomonadaceae</taxon>
        <taxon>Pseudomonas</taxon>
    </lineage>
</organism>
<evidence type="ECO:0000313" key="6">
    <source>
        <dbReference type="Proteomes" id="UP000278062"/>
    </source>
</evidence>
<dbReference type="Pfam" id="PF00271">
    <property type="entry name" value="Helicase_C"/>
    <property type="match status" value="1"/>
</dbReference>
<proteinExistence type="predicted"/>
<sequence>MIDLSKLPIDFDELELKGFDGYSLSYRLIDPVIILDKSASNIFACLGGVRSIGGERKVYYAPSNCHSWVVDEKIIRPLPRDAVELFKEALGGCDPRDLSYVEAVRLACDFDMPLGVESTKFFLMSGALAADHYTQDLVIPSLKADLFPYQARGVQWMWNTLNQSGGLILADEMGLGKTLQIIALLLLELPQYDSPALIICPASLIANWSREIEKFTTSVIVLIHRGANRTGIYRDLQKANVVITTYDTMVNDISIFSSFEWSWVICDEAQSIKNPDSNRRRAIATIPRKRSIPMTGTPVENSLLDLWSLADFAIPGLLGSRESFESSYSDTLESANLVSDITDPIVLKRQLIEVASDLPERIDIDVPLELDNDLVDFYLHVRKLTIEKYPVAGALVATLQLQLVCAHPWLIKNFSSDVDVDADEASINYNSTSPLMTPKMDRAISIIVEAFFSGKKVLLFSVFNKVEFLIKKALSSYPKSFFWGAINGSTPPEDRQSIVDEFSEFGGAGCLILNPKAAGAGLNITAATVVIHFTPVWNPALESQASARAHRRGQCQPVTIYHLFYKDTVEEVMVERSAWKRELANQSVPVSSRDNVDFTRALQIAPEKTQ</sequence>
<dbReference type="InterPro" id="IPR049730">
    <property type="entry name" value="SNF2/RAD54-like_C"/>
</dbReference>